<reference evidence="10 11" key="2">
    <citation type="submission" date="2022-06" db="EMBL/GenBank/DDBJ databases">
        <title>Genomic Encyclopedia of Type Strains, Phase I: the one thousand microbial genomes (KMG-I) project.</title>
        <authorList>
            <person name="Kyrpides N."/>
        </authorList>
    </citation>
    <scope>NUCLEOTIDE SEQUENCE [LARGE SCALE GENOMIC DNA]</scope>
    <source>
        <strain evidence="10 11">DSM 43889</strain>
    </source>
</reference>
<evidence type="ECO:0000256" key="2">
    <source>
        <dbReference type="ARBA" id="ARBA00010157"/>
    </source>
</evidence>
<name>A0ABT1JGL4_ACTCY</name>
<feature type="transmembrane region" description="Helical" evidence="8">
    <location>
        <begin position="198"/>
        <end position="217"/>
    </location>
</feature>
<dbReference type="Proteomes" id="UP000791080">
    <property type="component" value="Unassembled WGS sequence"/>
</dbReference>
<evidence type="ECO:0000313" key="11">
    <source>
        <dbReference type="Proteomes" id="UP000791080"/>
    </source>
</evidence>
<evidence type="ECO:0000256" key="5">
    <source>
        <dbReference type="ARBA" id="ARBA00022989"/>
    </source>
</evidence>
<feature type="transmembrane region" description="Helical" evidence="8">
    <location>
        <begin position="327"/>
        <end position="353"/>
    </location>
</feature>
<feature type="transmembrane region" description="Helical" evidence="8">
    <location>
        <begin position="224"/>
        <end position="247"/>
    </location>
</feature>
<dbReference type="SUPFAM" id="SSF82866">
    <property type="entry name" value="Multidrug efflux transporter AcrB transmembrane domain"/>
    <property type="match status" value="2"/>
</dbReference>
<gene>
    <name evidence="10" type="ORF">G443_001915</name>
</gene>
<proteinExistence type="inferred from homology"/>
<dbReference type="Pfam" id="PF03176">
    <property type="entry name" value="MMPL"/>
    <property type="match status" value="2"/>
</dbReference>
<dbReference type="PROSITE" id="PS50156">
    <property type="entry name" value="SSD"/>
    <property type="match status" value="1"/>
</dbReference>
<feature type="transmembrane region" description="Helical" evidence="8">
    <location>
        <begin position="393"/>
        <end position="417"/>
    </location>
</feature>
<dbReference type="InterPro" id="IPR000731">
    <property type="entry name" value="SSD"/>
</dbReference>
<protein>
    <submittedName>
        <fullName evidence="10">Drug exporter of the RND superfamily</fullName>
    </submittedName>
</protein>
<feature type="region of interest" description="Disordered" evidence="7">
    <location>
        <begin position="1"/>
        <end position="22"/>
    </location>
</feature>
<keyword evidence="4 8" id="KW-0812">Transmembrane</keyword>
<evidence type="ECO:0000256" key="1">
    <source>
        <dbReference type="ARBA" id="ARBA00004651"/>
    </source>
</evidence>
<keyword evidence="5 8" id="KW-1133">Transmembrane helix</keyword>
<feature type="transmembrane region" description="Helical" evidence="8">
    <location>
        <begin position="673"/>
        <end position="692"/>
    </location>
</feature>
<dbReference type="PANTHER" id="PTHR33406">
    <property type="entry name" value="MEMBRANE PROTEIN MJ1562-RELATED"/>
    <property type="match status" value="1"/>
</dbReference>
<comment type="similarity">
    <text evidence="2">Belongs to the resistance-nodulation-cell division (RND) (TC 2.A.6) family. MmpL subfamily.</text>
</comment>
<reference evidence="10 11" key="1">
    <citation type="submission" date="2013-07" db="EMBL/GenBank/DDBJ databases">
        <authorList>
            <consortium name="DOE Joint Genome Institute"/>
            <person name="Reeve W."/>
            <person name="Huntemann M."/>
            <person name="Han J."/>
            <person name="Chen A."/>
            <person name="Kyrpides N."/>
            <person name="Mavromatis K."/>
            <person name="Markowitz V."/>
            <person name="Palaniappan K."/>
            <person name="Ivanova N."/>
            <person name="Schaumberg A."/>
            <person name="Pati A."/>
            <person name="Liolios K."/>
            <person name="Nordberg H.P."/>
            <person name="Cantor M.N."/>
            <person name="Hua S.X."/>
            <person name="Woyke T."/>
        </authorList>
    </citation>
    <scope>NUCLEOTIDE SEQUENCE [LARGE SCALE GENOMIC DNA]</scope>
    <source>
        <strain evidence="10 11">DSM 43889</strain>
    </source>
</reference>
<evidence type="ECO:0000256" key="6">
    <source>
        <dbReference type="ARBA" id="ARBA00023136"/>
    </source>
</evidence>
<dbReference type="Gene3D" id="1.20.1640.10">
    <property type="entry name" value="Multidrug efflux transporter AcrB transmembrane domain"/>
    <property type="match status" value="2"/>
</dbReference>
<feature type="transmembrane region" description="Helical" evidence="8">
    <location>
        <begin position="302"/>
        <end position="321"/>
    </location>
</feature>
<evidence type="ECO:0000259" key="9">
    <source>
        <dbReference type="PROSITE" id="PS50156"/>
    </source>
</evidence>
<dbReference type="EMBL" id="AUBJ02000001">
    <property type="protein sequence ID" value="MCP2331645.1"/>
    <property type="molecule type" value="Genomic_DNA"/>
</dbReference>
<comment type="caution">
    <text evidence="10">The sequence shown here is derived from an EMBL/GenBank/DDBJ whole genome shotgun (WGS) entry which is preliminary data.</text>
</comment>
<keyword evidence="3" id="KW-1003">Cell membrane</keyword>
<keyword evidence="11" id="KW-1185">Reference proteome</keyword>
<evidence type="ECO:0000256" key="7">
    <source>
        <dbReference type="SAM" id="MobiDB-lite"/>
    </source>
</evidence>
<dbReference type="InterPro" id="IPR004869">
    <property type="entry name" value="MMPL_dom"/>
</dbReference>
<accession>A0ABT1JGL4</accession>
<feature type="transmembrane region" description="Helical" evidence="8">
    <location>
        <begin position="629"/>
        <end position="652"/>
    </location>
</feature>
<evidence type="ECO:0000313" key="10">
    <source>
        <dbReference type="EMBL" id="MCP2331645.1"/>
    </source>
</evidence>
<feature type="transmembrane region" description="Helical" evidence="8">
    <location>
        <begin position="36"/>
        <end position="60"/>
    </location>
</feature>
<evidence type="ECO:0000256" key="4">
    <source>
        <dbReference type="ARBA" id="ARBA00022692"/>
    </source>
</evidence>
<dbReference type="PANTHER" id="PTHR33406:SF11">
    <property type="entry name" value="MEMBRANE PROTEIN SCO6666-RELATED"/>
    <property type="match status" value="1"/>
</dbReference>
<feature type="domain" description="SSD" evidence="9">
    <location>
        <begin position="263"/>
        <end position="352"/>
    </location>
</feature>
<comment type="subcellular location">
    <subcellularLocation>
        <location evidence="1">Cell membrane</location>
        <topology evidence="1">Multi-pass membrane protein</topology>
    </subcellularLocation>
</comment>
<feature type="transmembrane region" description="Helical" evidence="8">
    <location>
        <begin position="591"/>
        <end position="609"/>
    </location>
</feature>
<sequence>MSTALDTPAPRRHPTNPAPGPLHRLGRWLAHHRRRVLWASLALTVLSGVLGATAVGSFALSRFEAPGSESDQAGRVLAERFDTGSPDLILLVTPESGDVSTAEMREYGLDLTGELADHDGVAEAYSYWTRGGANTLASRDGRHALVVARIPGDADHVRSTVLPGLTERFDRDDDLASVRIGGGEQVFRDAGAEARSDFVRAELIIFPLVFVLLVLVLRSALVALLPLAVGVLAMLVALSLLRIPLLFSEVSTFALNLTLAMGLGLGVDYGLIVIHRFREELGAGASVSEATARTLDTAGRTVVFSGVTVAASLVVLLVLPFDFLRSFAYAGVAIVAGGLVGALVVLPAVLASLGHRVAGRARTAPAPVGPEAALPGTAGRWYRAATAVMRRPVLFGGVAVVALLALGAPALGLRFGLPDDRILPPETGSRQVQEVVRSEFAAEEVDALQVVLPDAGPLAAGGPELADYAARLSEVPGVARVDSLAGSHEDGQLVATDQAEPERFAGEDATWLSAVPDLEGLEEDATGLVERVRDVPAPSEVLVGGYPAELADYRSTVVERLPLVLALILLVTFAILFLMTGSLLLPVKATVLNLLSLSVMFGALVWVFQEGNLAGALGFTATGSLEPSIPILMFCVAYGLSMDYEVFMLSRIKEEYDRTGDNDAAVAVGMQRSAPLITAAGLILAASFAAYASAGVMYIQMLGVGVAVAILVDTTLIRAVLVPAFMRLAGRANWWAPAPLRRLHDRIGLRESV</sequence>
<keyword evidence="6 8" id="KW-0472">Membrane</keyword>
<feature type="transmembrane region" description="Helical" evidence="8">
    <location>
        <begin position="563"/>
        <end position="584"/>
    </location>
</feature>
<feature type="transmembrane region" description="Helical" evidence="8">
    <location>
        <begin position="253"/>
        <end position="274"/>
    </location>
</feature>
<evidence type="ECO:0000256" key="3">
    <source>
        <dbReference type="ARBA" id="ARBA00022475"/>
    </source>
</evidence>
<feature type="transmembrane region" description="Helical" evidence="8">
    <location>
        <begin position="698"/>
        <end position="721"/>
    </location>
</feature>
<organism evidence="10 11">
    <name type="scientific">Actinoalloteichus caeruleus DSM 43889</name>
    <dbReference type="NCBI Taxonomy" id="1120930"/>
    <lineage>
        <taxon>Bacteria</taxon>
        <taxon>Bacillati</taxon>
        <taxon>Actinomycetota</taxon>
        <taxon>Actinomycetes</taxon>
        <taxon>Pseudonocardiales</taxon>
        <taxon>Pseudonocardiaceae</taxon>
        <taxon>Actinoalloteichus</taxon>
        <taxon>Actinoalloteichus cyanogriseus</taxon>
    </lineage>
</organism>
<dbReference type="RefSeq" id="WP_035291818.1">
    <property type="nucleotide sequence ID" value="NZ_AUBJ02000001.1"/>
</dbReference>
<dbReference type="InterPro" id="IPR050545">
    <property type="entry name" value="Mycobact_MmpL"/>
</dbReference>
<evidence type="ECO:0000256" key="8">
    <source>
        <dbReference type="SAM" id="Phobius"/>
    </source>
</evidence>